<keyword evidence="2" id="KW-1185">Reference proteome</keyword>
<comment type="caution">
    <text evidence="1">The sequence shown here is derived from an EMBL/GenBank/DDBJ whole genome shotgun (WGS) entry which is preliminary data.</text>
</comment>
<name>A0ABU6NZH3_9BACI</name>
<dbReference type="EMBL" id="JARTFS010000009">
    <property type="protein sequence ID" value="MED4402118.1"/>
    <property type="molecule type" value="Genomic_DNA"/>
</dbReference>
<organism evidence="1 2">
    <name type="scientific">Metabacillus fastidiosus</name>
    <dbReference type="NCBI Taxonomy" id="1458"/>
    <lineage>
        <taxon>Bacteria</taxon>
        <taxon>Bacillati</taxon>
        <taxon>Bacillota</taxon>
        <taxon>Bacilli</taxon>
        <taxon>Bacillales</taxon>
        <taxon>Bacillaceae</taxon>
        <taxon>Metabacillus</taxon>
    </lineage>
</organism>
<proteinExistence type="predicted"/>
<accession>A0ABU6NZH3</accession>
<protein>
    <submittedName>
        <fullName evidence="1">Uncharacterized protein</fullName>
    </submittedName>
</protein>
<sequence length="131" mass="15271">MNTKINQNVNLAYQIREGMYSDSQIVNACLKNSTGTIEFFIRDNNLQKIKFSNSFQIMDNSELLEKNQPDEDAMADSGFKQLVGLLANFIKRSIDTYQYSTIVVRYQVNEDGQSLKDLRFDNIKETHFKRR</sequence>
<reference evidence="1 2" key="1">
    <citation type="submission" date="2023-03" db="EMBL/GenBank/DDBJ databases">
        <title>Bacillus Genome Sequencing.</title>
        <authorList>
            <person name="Dunlap C."/>
        </authorList>
    </citation>
    <scope>NUCLEOTIDE SEQUENCE [LARGE SCALE GENOMIC DNA]</scope>
    <source>
        <strain evidence="1 2">NRS-1717</strain>
    </source>
</reference>
<dbReference type="GeneID" id="301141845"/>
<evidence type="ECO:0000313" key="1">
    <source>
        <dbReference type="EMBL" id="MED4402118.1"/>
    </source>
</evidence>
<dbReference type="RefSeq" id="WP_066231533.1">
    <property type="nucleotide sequence ID" value="NZ_JARTFS010000009.1"/>
</dbReference>
<dbReference type="Proteomes" id="UP001342826">
    <property type="component" value="Unassembled WGS sequence"/>
</dbReference>
<gene>
    <name evidence="1" type="ORF">P9271_12405</name>
</gene>
<evidence type="ECO:0000313" key="2">
    <source>
        <dbReference type="Proteomes" id="UP001342826"/>
    </source>
</evidence>